<comment type="caution">
    <text evidence="1">The sequence shown here is derived from an EMBL/GenBank/DDBJ whole genome shotgun (WGS) entry which is preliminary data.</text>
</comment>
<keyword evidence="2" id="KW-1185">Reference proteome</keyword>
<proteinExistence type="predicted"/>
<reference evidence="1" key="1">
    <citation type="submission" date="2021-03" db="EMBL/GenBank/DDBJ databases">
        <title>Draft genome sequence of rust myrtle Austropuccinia psidii MF-1, a brazilian biotype.</title>
        <authorList>
            <person name="Quecine M.C."/>
            <person name="Pachon D.M.R."/>
            <person name="Bonatelli M.L."/>
            <person name="Correr F.H."/>
            <person name="Franceschini L.M."/>
            <person name="Leite T.F."/>
            <person name="Margarido G.R.A."/>
            <person name="Almeida C.A."/>
            <person name="Ferrarezi J.A."/>
            <person name="Labate C.A."/>
        </authorList>
    </citation>
    <scope>NUCLEOTIDE SEQUENCE</scope>
    <source>
        <strain evidence="1">MF-1</strain>
    </source>
</reference>
<organism evidence="1 2">
    <name type="scientific">Austropuccinia psidii MF-1</name>
    <dbReference type="NCBI Taxonomy" id="1389203"/>
    <lineage>
        <taxon>Eukaryota</taxon>
        <taxon>Fungi</taxon>
        <taxon>Dikarya</taxon>
        <taxon>Basidiomycota</taxon>
        <taxon>Pucciniomycotina</taxon>
        <taxon>Pucciniomycetes</taxon>
        <taxon>Pucciniales</taxon>
        <taxon>Sphaerophragmiaceae</taxon>
        <taxon>Austropuccinia</taxon>
    </lineage>
</organism>
<evidence type="ECO:0000313" key="1">
    <source>
        <dbReference type="EMBL" id="MBW0486209.1"/>
    </source>
</evidence>
<gene>
    <name evidence="1" type="ORF">O181_025924</name>
</gene>
<evidence type="ECO:0000313" key="2">
    <source>
        <dbReference type="Proteomes" id="UP000765509"/>
    </source>
</evidence>
<protein>
    <submittedName>
        <fullName evidence="1">Uncharacterized protein</fullName>
    </submittedName>
</protein>
<name>A0A9Q3CJ04_9BASI</name>
<dbReference type="Proteomes" id="UP000765509">
    <property type="component" value="Unassembled WGS sequence"/>
</dbReference>
<sequence>MDWICSNYHVDLQEYINSFQKMELELEPVKIKIEANLLSFYILGILLKYPELQHYIKFLTLNDEVMEKPESILTKLEDFVNNSTIQHTRQETDPSSLSTSAQIQNHKIMYYSTNGKHNPNCTRHSKEQLYTASQSQTSSKK</sequence>
<dbReference type="OrthoDB" id="8029976at2759"/>
<accession>A0A9Q3CJ04</accession>
<dbReference type="EMBL" id="AVOT02008534">
    <property type="protein sequence ID" value="MBW0486209.1"/>
    <property type="molecule type" value="Genomic_DNA"/>
</dbReference>
<dbReference type="AlphaFoldDB" id="A0A9Q3CJ04"/>